<sequence length="492" mass="52995">MERGYAHARVEVASKECSKSQEKMSGAFRTGTQASSSGIKTGGLSSTKRVNSAHLILIRHKLAHEQERGPSRGAFGGQDEEDSTSKPITAVMIIREGVGSVSKVSTELRYLISSTWDWQWARKEKVVEEIAFLIGDPEEVDKTSLPGKGHTNRADSKNPSAPSEGDKDEEEEKSNSYSSFLEEFAKEGLDPQGGNGSGQASQARDGSKEKGKHRQNPTSVEAYEVEEANVHSRRGGCGEEGSAWGGLNKDFGSSQQSELSVEMDLTQADLLGGTEQVEGLSAVHTRAGSRAKGNDTPIPIRAEKRTQQLHNYEDKAAAVCKVVLGDNDANIDKMVDTLKAKEAAQAALAAAAVNFGKESTSANEIVEVEIEEEEKTFNEEHIRSGTERKRSIHQAVAMLLWPLAVWEMGTRHDEVSACCPLPQCCALATLAGRRLEASGRRHAAAWARSHAGRRWGRRCAASRVAARGWSISGGLGASGGSQGGKGGRWRNT</sequence>
<proteinExistence type="predicted"/>
<keyword evidence="3" id="KW-1185">Reference proteome</keyword>
<reference evidence="3" key="1">
    <citation type="journal article" date="2019" name="Nat. Commun.">
        <title>The genome of broomcorn millet.</title>
        <authorList>
            <person name="Zou C."/>
            <person name="Miki D."/>
            <person name="Li D."/>
            <person name="Tang Q."/>
            <person name="Xiao L."/>
            <person name="Rajput S."/>
            <person name="Deng P."/>
            <person name="Jia W."/>
            <person name="Huang R."/>
            <person name="Zhang M."/>
            <person name="Sun Y."/>
            <person name="Hu J."/>
            <person name="Fu X."/>
            <person name="Schnable P.S."/>
            <person name="Li F."/>
            <person name="Zhang H."/>
            <person name="Feng B."/>
            <person name="Zhu X."/>
            <person name="Liu R."/>
            <person name="Schnable J.C."/>
            <person name="Zhu J.-K."/>
            <person name="Zhang H."/>
        </authorList>
    </citation>
    <scope>NUCLEOTIDE SEQUENCE [LARGE SCALE GENOMIC DNA]</scope>
</reference>
<dbReference type="AlphaFoldDB" id="A0A3L6SEV2"/>
<accession>A0A3L6SEV2</accession>
<organism evidence="2 3">
    <name type="scientific">Panicum miliaceum</name>
    <name type="common">Proso millet</name>
    <name type="synonym">Broomcorn millet</name>
    <dbReference type="NCBI Taxonomy" id="4540"/>
    <lineage>
        <taxon>Eukaryota</taxon>
        <taxon>Viridiplantae</taxon>
        <taxon>Streptophyta</taxon>
        <taxon>Embryophyta</taxon>
        <taxon>Tracheophyta</taxon>
        <taxon>Spermatophyta</taxon>
        <taxon>Magnoliopsida</taxon>
        <taxon>Liliopsida</taxon>
        <taxon>Poales</taxon>
        <taxon>Poaceae</taxon>
        <taxon>PACMAD clade</taxon>
        <taxon>Panicoideae</taxon>
        <taxon>Panicodae</taxon>
        <taxon>Paniceae</taxon>
        <taxon>Panicinae</taxon>
        <taxon>Panicum</taxon>
        <taxon>Panicum sect. Panicum</taxon>
    </lineage>
</organism>
<evidence type="ECO:0000313" key="3">
    <source>
        <dbReference type="Proteomes" id="UP000275267"/>
    </source>
</evidence>
<feature type="region of interest" description="Disordered" evidence="1">
    <location>
        <begin position="62"/>
        <end position="88"/>
    </location>
</feature>
<evidence type="ECO:0000256" key="1">
    <source>
        <dbReference type="SAM" id="MobiDB-lite"/>
    </source>
</evidence>
<dbReference type="EMBL" id="PQIB02000005">
    <property type="protein sequence ID" value="RLN19541.1"/>
    <property type="molecule type" value="Genomic_DNA"/>
</dbReference>
<protein>
    <submittedName>
        <fullName evidence="2">Uncharacterized protein</fullName>
    </submittedName>
</protein>
<dbReference type="Proteomes" id="UP000275267">
    <property type="component" value="Unassembled WGS sequence"/>
</dbReference>
<gene>
    <name evidence="2" type="ORF">C2845_PM02G17690</name>
</gene>
<feature type="region of interest" description="Disordered" evidence="1">
    <location>
        <begin position="1"/>
        <end position="46"/>
    </location>
</feature>
<feature type="region of interest" description="Disordered" evidence="1">
    <location>
        <begin position="139"/>
        <end position="255"/>
    </location>
</feature>
<evidence type="ECO:0000313" key="2">
    <source>
        <dbReference type="EMBL" id="RLN19541.1"/>
    </source>
</evidence>
<feature type="compositionally biased region" description="Basic and acidic residues" evidence="1">
    <location>
        <begin position="1"/>
        <end position="22"/>
    </location>
</feature>
<feature type="compositionally biased region" description="Polar residues" evidence="1">
    <location>
        <begin position="30"/>
        <end position="46"/>
    </location>
</feature>
<name>A0A3L6SEV2_PANMI</name>
<comment type="caution">
    <text evidence="2">The sequence shown here is derived from an EMBL/GenBank/DDBJ whole genome shotgun (WGS) entry which is preliminary data.</text>
</comment>